<accession>A0A1F7GFQ7</accession>
<organism evidence="2 3">
    <name type="scientific">Candidatus Roizmanbacteria bacterium RIFCSPHIGHO2_01_FULL_39_24</name>
    <dbReference type="NCBI Taxonomy" id="1802032"/>
    <lineage>
        <taxon>Bacteria</taxon>
        <taxon>Candidatus Roizmaniibacteriota</taxon>
    </lineage>
</organism>
<dbReference type="AlphaFoldDB" id="A0A1F7GFQ7"/>
<evidence type="ECO:0000259" key="1">
    <source>
        <dbReference type="Pfam" id="PF01850"/>
    </source>
</evidence>
<proteinExistence type="predicted"/>
<name>A0A1F7GFQ7_9BACT</name>
<sequence>MKKNTYVLDSYALMPILQDVSGAQFVEDLLIAAQEAKATLFMSVINLGELFYILIRELGNEHAENLLAIFENLDITIIDADKSRVLAAARFKVIGGLSYADSFAVALAVEKKAILVTGDPEFKKFQKILTIEWI</sequence>
<evidence type="ECO:0000313" key="2">
    <source>
        <dbReference type="EMBL" id="OGK17737.1"/>
    </source>
</evidence>
<dbReference type="Pfam" id="PF01850">
    <property type="entry name" value="PIN"/>
    <property type="match status" value="1"/>
</dbReference>
<comment type="caution">
    <text evidence="2">The sequence shown here is derived from an EMBL/GenBank/DDBJ whole genome shotgun (WGS) entry which is preliminary data.</text>
</comment>
<dbReference type="InterPro" id="IPR029060">
    <property type="entry name" value="PIN-like_dom_sf"/>
</dbReference>
<dbReference type="InterPro" id="IPR002716">
    <property type="entry name" value="PIN_dom"/>
</dbReference>
<dbReference type="SUPFAM" id="SSF88723">
    <property type="entry name" value="PIN domain-like"/>
    <property type="match status" value="1"/>
</dbReference>
<feature type="domain" description="PIN" evidence="1">
    <location>
        <begin position="6"/>
        <end position="126"/>
    </location>
</feature>
<dbReference type="Proteomes" id="UP000176850">
    <property type="component" value="Unassembled WGS sequence"/>
</dbReference>
<dbReference type="EMBL" id="MFZH01000038">
    <property type="protein sequence ID" value="OGK17737.1"/>
    <property type="molecule type" value="Genomic_DNA"/>
</dbReference>
<reference evidence="2 3" key="1">
    <citation type="journal article" date="2016" name="Nat. Commun.">
        <title>Thousands of microbial genomes shed light on interconnected biogeochemical processes in an aquifer system.</title>
        <authorList>
            <person name="Anantharaman K."/>
            <person name="Brown C.T."/>
            <person name="Hug L.A."/>
            <person name="Sharon I."/>
            <person name="Castelle C.J."/>
            <person name="Probst A.J."/>
            <person name="Thomas B.C."/>
            <person name="Singh A."/>
            <person name="Wilkins M.J."/>
            <person name="Karaoz U."/>
            <person name="Brodie E.L."/>
            <person name="Williams K.H."/>
            <person name="Hubbard S.S."/>
            <person name="Banfield J.F."/>
        </authorList>
    </citation>
    <scope>NUCLEOTIDE SEQUENCE [LARGE SCALE GENOMIC DNA]</scope>
</reference>
<gene>
    <name evidence="2" type="ORF">A2799_01835</name>
</gene>
<protein>
    <recommendedName>
        <fullName evidence="1">PIN domain-containing protein</fullName>
    </recommendedName>
</protein>
<dbReference type="Gene3D" id="3.40.50.1010">
    <property type="entry name" value="5'-nuclease"/>
    <property type="match status" value="1"/>
</dbReference>
<dbReference type="CDD" id="cd18689">
    <property type="entry name" value="PIN_VapC-like"/>
    <property type="match status" value="1"/>
</dbReference>
<evidence type="ECO:0000313" key="3">
    <source>
        <dbReference type="Proteomes" id="UP000176850"/>
    </source>
</evidence>